<keyword evidence="2" id="KW-1185">Reference proteome</keyword>
<reference evidence="2" key="1">
    <citation type="submission" date="2015-10" db="EMBL/GenBank/DDBJ databases">
        <authorList>
            <person name="Regsiter A."/>
            <person name="william w."/>
        </authorList>
    </citation>
    <scope>NUCLEOTIDE SEQUENCE [LARGE SCALE GENOMIC DNA]</scope>
</reference>
<organism evidence="1 2">
    <name type="scientific">Planktothrix tepida PCC 9214</name>
    <dbReference type="NCBI Taxonomy" id="671072"/>
    <lineage>
        <taxon>Bacteria</taxon>
        <taxon>Bacillati</taxon>
        <taxon>Cyanobacteriota</taxon>
        <taxon>Cyanophyceae</taxon>
        <taxon>Oscillatoriophycideae</taxon>
        <taxon>Oscillatoriales</taxon>
        <taxon>Microcoleaceae</taxon>
        <taxon>Planktothrix</taxon>
    </lineage>
</organism>
<protein>
    <submittedName>
        <fullName evidence="1">Uncharacterized protein</fullName>
    </submittedName>
</protein>
<dbReference type="STRING" id="671072.PL9214500349"/>
<name>A0A1J1LLL7_9CYAN</name>
<evidence type="ECO:0000313" key="2">
    <source>
        <dbReference type="Proteomes" id="UP000184315"/>
    </source>
</evidence>
<evidence type="ECO:0000313" key="1">
    <source>
        <dbReference type="EMBL" id="CUR33102.1"/>
    </source>
</evidence>
<proteinExistence type="predicted"/>
<sequence length="43" mass="5104">MSNFKQNIKEVLNLNPLKIELKRRQNLSLPIKNPDLLIPDNYK</sequence>
<gene>
    <name evidence="1" type="ORF">PL9214500349</name>
</gene>
<dbReference type="Proteomes" id="UP000184315">
    <property type="component" value="Unassembled WGS sequence"/>
</dbReference>
<dbReference type="AlphaFoldDB" id="A0A1J1LLL7"/>
<accession>A0A1J1LLL7</accession>
<dbReference type="EMBL" id="CZDF01000156">
    <property type="protein sequence ID" value="CUR33102.1"/>
    <property type="molecule type" value="Genomic_DNA"/>
</dbReference>